<feature type="transmembrane region" description="Helical" evidence="1">
    <location>
        <begin position="580"/>
        <end position="599"/>
    </location>
</feature>
<evidence type="ECO:0000313" key="3">
    <source>
        <dbReference type="EMBL" id="PSR29730.1"/>
    </source>
</evidence>
<protein>
    <recommendedName>
        <fullName evidence="2">Transglutaminase-like domain-containing protein</fullName>
    </recommendedName>
</protein>
<feature type="transmembrane region" description="Helical" evidence="1">
    <location>
        <begin position="155"/>
        <end position="174"/>
    </location>
</feature>
<feature type="transmembrane region" description="Helical" evidence="1">
    <location>
        <begin position="129"/>
        <end position="149"/>
    </location>
</feature>
<dbReference type="Pfam" id="PF01841">
    <property type="entry name" value="Transglut_core"/>
    <property type="match status" value="1"/>
</dbReference>
<dbReference type="SMART" id="SM00460">
    <property type="entry name" value="TGc"/>
    <property type="match status" value="1"/>
</dbReference>
<gene>
    <name evidence="3" type="ORF">C7B46_18410</name>
</gene>
<feature type="transmembrane region" description="Helical" evidence="1">
    <location>
        <begin position="186"/>
        <end position="204"/>
    </location>
</feature>
<keyword evidence="1" id="KW-0472">Membrane</keyword>
<keyword evidence="1" id="KW-1133">Transmembrane helix</keyword>
<keyword evidence="1" id="KW-0812">Transmembrane</keyword>
<dbReference type="InterPro" id="IPR002931">
    <property type="entry name" value="Transglutaminase-like"/>
</dbReference>
<dbReference type="EMBL" id="PXYW01000086">
    <property type="protein sequence ID" value="PSR29730.1"/>
    <property type="molecule type" value="Genomic_DNA"/>
</dbReference>
<organism evidence="3 4">
    <name type="scientific">Sulfobacillus benefaciens</name>
    <dbReference type="NCBI Taxonomy" id="453960"/>
    <lineage>
        <taxon>Bacteria</taxon>
        <taxon>Bacillati</taxon>
        <taxon>Bacillota</taxon>
        <taxon>Clostridia</taxon>
        <taxon>Eubacteriales</taxon>
        <taxon>Clostridiales Family XVII. Incertae Sedis</taxon>
        <taxon>Sulfobacillus</taxon>
    </lineage>
</organism>
<dbReference type="InterPro" id="IPR038765">
    <property type="entry name" value="Papain-like_cys_pep_sf"/>
</dbReference>
<evidence type="ECO:0000313" key="4">
    <source>
        <dbReference type="Proteomes" id="UP000242972"/>
    </source>
</evidence>
<comment type="caution">
    <text evidence="3">The sequence shown here is derived from an EMBL/GenBank/DDBJ whole genome shotgun (WGS) entry which is preliminary data.</text>
</comment>
<evidence type="ECO:0000259" key="2">
    <source>
        <dbReference type="SMART" id="SM00460"/>
    </source>
</evidence>
<sequence length="697" mass="77971">MVDSRFRILITGIWMTALFWPYAHAGGYIAAGFLGLTPLLLALGDLWTGWGLKWTTWASAVLVELYVQWSKLPGPKEFFRSIVKSLIALHHIAPSEWNQMSAHLATPLILVGACLGWAVYRQATTRPRVLTLFGVGVIALALNHVLWGLPAEGPLVVYLGTGLLLLMWFQVFLAEQGNPTFFPHRLWYGLALASIAVPLVAGWTTPARAGHGYLTVGFGHPSLPGGFGKGTATTGFADGINHIGHSLTPNYQPVLLVTSPSPHYWQAEIYNKFNGTTWTNPVSQAPYTITNDTSNLPLFPMPFSSSISVSTQQFRFTSLVPGGLSTLFYSGVPIMLSAPSPVTVFPSHEKIVGSNITTYSVTALVPSYNYQTIASLPYPLVTEMTEDLQTPKNLSPRVKALAEKITRNTDTPWQAVLAIKHYLDTHYKYSYHVTPTKTDVVNHFLFKDPQGYCDQFSTSFIMMLRTLGIPARWVVGYGPGTYNSSKNAYVIRSVDAHSWAQVYIAPDGWIPIDPTPGWSIPQLTVGTQTSVKEQVTVPVQPKNPVVPLGKLHMKGPGNTSPIKPTHLTGSTPSTHPILRLWPWIAGGLVLVAAVVMLMLRRRLWQRTTSQQLWREIRFWLWLHHRIPPSLIQTPREFLGYWARLYPDPAHPLTEFIRLMEKGLYGPQDLDEEELKQWKALWHRLRKHRNRRPFSRSA</sequence>
<dbReference type="AlphaFoldDB" id="A0A2T2X5F1"/>
<proteinExistence type="predicted"/>
<reference evidence="3 4" key="1">
    <citation type="journal article" date="2014" name="BMC Genomics">
        <title>Comparison of environmental and isolate Sulfobacillus genomes reveals diverse carbon, sulfur, nitrogen, and hydrogen metabolisms.</title>
        <authorList>
            <person name="Justice N.B."/>
            <person name="Norman A."/>
            <person name="Brown C.T."/>
            <person name="Singh A."/>
            <person name="Thomas B.C."/>
            <person name="Banfield J.F."/>
        </authorList>
    </citation>
    <scope>NUCLEOTIDE SEQUENCE [LARGE SCALE GENOMIC DNA]</scope>
    <source>
        <strain evidence="3">AMDSBA4</strain>
    </source>
</reference>
<dbReference type="Proteomes" id="UP000242972">
    <property type="component" value="Unassembled WGS sequence"/>
</dbReference>
<feature type="transmembrane region" description="Helical" evidence="1">
    <location>
        <begin position="100"/>
        <end position="120"/>
    </location>
</feature>
<dbReference type="Gene3D" id="3.10.620.30">
    <property type="match status" value="1"/>
</dbReference>
<dbReference type="InterPro" id="IPR052901">
    <property type="entry name" value="Bact_TGase-like"/>
</dbReference>
<dbReference type="SUPFAM" id="SSF54001">
    <property type="entry name" value="Cysteine proteinases"/>
    <property type="match status" value="1"/>
</dbReference>
<accession>A0A2T2X5F1</accession>
<feature type="domain" description="Transglutaminase-like" evidence="2">
    <location>
        <begin position="445"/>
        <end position="516"/>
    </location>
</feature>
<dbReference type="PANTHER" id="PTHR42736">
    <property type="entry name" value="PROTEIN-GLUTAMINE GAMMA-GLUTAMYLTRANSFERASE"/>
    <property type="match status" value="1"/>
</dbReference>
<dbReference type="PANTHER" id="PTHR42736:SF1">
    <property type="entry name" value="PROTEIN-GLUTAMINE GAMMA-GLUTAMYLTRANSFERASE"/>
    <property type="match status" value="1"/>
</dbReference>
<name>A0A2T2X5F1_9FIRM</name>
<dbReference type="InterPro" id="IPR025403">
    <property type="entry name" value="TgpA-like_C"/>
</dbReference>
<evidence type="ECO:0000256" key="1">
    <source>
        <dbReference type="SAM" id="Phobius"/>
    </source>
</evidence>
<dbReference type="Pfam" id="PF13559">
    <property type="entry name" value="DUF4129"/>
    <property type="match status" value="1"/>
</dbReference>